<name>A0A0A3HPS3_9BACL</name>
<dbReference type="OrthoDB" id="2736743at2"/>
<evidence type="ECO:0000313" key="1">
    <source>
        <dbReference type="EMBL" id="KGR74374.1"/>
    </source>
</evidence>
<proteinExistence type="predicted"/>
<keyword evidence="2" id="KW-1185">Reference proteome</keyword>
<dbReference type="Proteomes" id="UP000030408">
    <property type="component" value="Unassembled WGS sequence"/>
</dbReference>
<evidence type="ECO:0000313" key="2">
    <source>
        <dbReference type="Proteomes" id="UP000030408"/>
    </source>
</evidence>
<reference evidence="1 2" key="1">
    <citation type="submission" date="2014-02" db="EMBL/GenBank/DDBJ databases">
        <title>Draft genome sequence of Lysinibacillus sinduriensis JCM 15800.</title>
        <authorList>
            <person name="Zhang F."/>
            <person name="Wang G."/>
            <person name="Zhang L."/>
        </authorList>
    </citation>
    <scope>NUCLEOTIDE SEQUENCE [LARGE SCALE GENOMIC DNA]</scope>
    <source>
        <strain evidence="1 2">JCM 15800</strain>
    </source>
</reference>
<dbReference type="AlphaFoldDB" id="A0A0A3HPS3"/>
<protein>
    <submittedName>
        <fullName evidence="1">Uncharacterized protein</fullName>
    </submittedName>
</protein>
<sequence>MGILNSDYAFLEADYSNSSLSRLQLKVGSNRVQSTGQSVDEGNSLKNMLIGLLIKVNPVAPILAWIPADIYCIVFLMTGELLTF</sequence>
<accession>A0A0A3HPS3</accession>
<comment type="caution">
    <text evidence="1">The sequence shown here is derived from an EMBL/GenBank/DDBJ whole genome shotgun (WGS) entry which is preliminary data.</text>
</comment>
<dbReference type="EMBL" id="JPVO01000054">
    <property type="protein sequence ID" value="KGR74374.1"/>
    <property type="molecule type" value="Genomic_DNA"/>
</dbReference>
<organism evidence="1 2">
    <name type="scientific">Ureibacillus sinduriensis BLB-1 = JCM 15800</name>
    <dbReference type="NCBI Taxonomy" id="1384057"/>
    <lineage>
        <taxon>Bacteria</taxon>
        <taxon>Bacillati</taxon>
        <taxon>Bacillota</taxon>
        <taxon>Bacilli</taxon>
        <taxon>Bacillales</taxon>
        <taxon>Caryophanaceae</taxon>
        <taxon>Ureibacillus</taxon>
    </lineage>
</organism>
<dbReference type="RefSeq" id="WP_036201665.1">
    <property type="nucleotide sequence ID" value="NZ_AVCY01000002.1"/>
</dbReference>
<gene>
    <name evidence="1" type="ORF">CD33_14805</name>
</gene>